<feature type="binding site" evidence="2">
    <location>
        <position position="105"/>
    </location>
    <ligand>
        <name>Mn(2+)</name>
        <dbReference type="ChEBI" id="CHEBI:29035"/>
        <label>2</label>
    </ligand>
</feature>
<dbReference type="Gene3D" id="3.30.70.360">
    <property type="match status" value="1"/>
</dbReference>
<dbReference type="Pfam" id="PF07687">
    <property type="entry name" value="M20_dimer"/>
    <property type="match status" value="1"/>
</dbReference>
<keyword evidence="5" id="KW-1185">Reference proteome</keyword>
<name>A0A1M6U3J7_9BACL</name>
<organism evidence="4 5">
    <name type="scientific">Alicyclobacillus tolerans</name>
    <dbReference type="NCBI Taxonomy" id="90970"/>
    <lineage>
        <taxon>Bacteria</taxon>
        <taxon>Bacillati</taxon>
        <taxon>Bacillota</taxon>
        <taxon>Bacilli</taxon>
        <taxon>Bacillales</taxon>
        <taxon>Alicyclobacillaceae</taxon>
        <taxon>Alicyclobacillus</taxon>
    </lineage>
</organism>
<evidence type="ECO:0000313" key="5">
    <source>
        <dbReference type="Proteomes" id="UP000184016"/>
    </source>
</evidence>
<dbReference type="GO" id="GO:0019877">
    <property type="term" value="P:diaminopimelate biosynthetic process"/>
    <property type="evidence" value="ECO:0007669"/>
    <property type="project" value="UniProtKB-ARBA"/>
</dbReference>
<dbReference type="PANTHER" id="PTHR11014">
    <property type="entry name" value="PEPTIDASE M20 FAMILY MEMBER"/>
    <property type="match status" value="1"/>
</dbReference>
<dbReference type="GO" id="GO:0050118">
    <property type="term" value="F:N-acetyldiaminopimelate deacetylase activity"/>
    <property type="evidence" value="ECO:0007669"/>
    <property type="project" value="UniProtKB-ARBA"/>
</dbReference>
<evidence type="ECO:0000313" key="4">
    <source>
        <dbReference type="EMBL" id="SHK63733.1"/>
    </source>
</evidence>
<dbReference type="FunFam" id="3.30.70.360:FF:000001">
    <property type="entry name" value="N-acetyldiaminopimelate deacetylase"/>
    <property type="match status" value="1"/>
</dbReference>
<feature type="binding site" evidence="2">
    <location>
        <position position="168"/>
    </location>
    <ligand>
        <name>Mn(2+)</name>
        <dbReference type="ChEBI" id="CHEBI:29035"/>
        <label>2</label>
    </ligand>
</feature>
<keyword evidence="1 4" id="KW-0378">Hydrolase</keyword>
<dbReference type="STRING" id="1830138.SAMN05443507_11847"/>
<dbReference type="InterPro" id="IPR017439">
    <property type="entry name" value="Amidohydrolase"/>
</dbReference>
<comment type="cofactor">
    <cofactor evidence="2">
        <name>Mn(2+)</name>
        <dbReference type="ChEBI" id="CHEBI:29035"/>
    </cofactor>
    <text evidence="2">The Mn(2+) ion enhances activity.</text>
</comment>
<dbReference type="GO" id="GO:0046872">
    <property type="term" value="F:metal ion binding"/>
    <property type="evidence" value="ECO:0007669"/>
    <property type="project" value="UniProtKB-KW"/>
</dbReference>
<protein>
    <submittedName>
        <fullName evidence="4">Amidohydrolase</fullName>
    </submittedName>
</protein>
<evidence type="ECO:0000259" key="3">
    <source>
        <dbReference type="Pfam" id="PF07687"/>
    </source>
</evidence>
<dbReference type="SUPFAM" id="SSF53187">
    <property type="entry name" value="Zn-dependent exopeptidases"/>
    <property type="match status" value="1"/>
</dbReference>
<accession>A0A1M6U3J7</accession>
<evidence type="ECO:0000256" key="2">
    <source>
        <dbReference type="PIRSR" id="PIRSR005962-1"/>
    </source>
</evidence>
<dbReference type="InterPro" id="IPR036264">
    <property type="entry name" value="Bact_exopeptidase_dim_dom"/>
</dbReference>
<dbReference type="PANTHER" id="PTHR11014:SF63">
    <property type="entry name" value="METALLOPEPTIDASE, PUTATIVE (AFU_ORTHOLOGUE AFUA_6G09600)-RELATED"/>
    <property type="match status" value="1"/>
</dbReference>
<feature type="domain" description="Peptidase M20 dimerisation" evidence="3">
    <location>
        <begin position="191"/>
        <end position="286"/>
    </location>
</feature>
<keyword evidence="2" id="KW-0464">Manganese</keyword>
<dbReference type="Gene3D" id="3.40.630.10">
    <property type="entry name" value="Zn peptidases"/>
    <property type="match status" value="1"/>
</dbReference>
<dbReference type="OrthoDB" id="9776731at2"/>
<feature type="binding site" evidence="2">
    <location>
        <position position="142"/>
    </location>
    <ligand>
        <name>Mn(2+)</name>
        <dbReference type="ChEBI" id="CHEBI:29035"/>
        <label>2</label>
    </ligand>
</feature>
<dbReference type="InterPro" id="IPR011650">
    <property type="entry name" value="Peptidase_M20_dimer"/>
</dbReference>
<evidence type="ECO:0000256" key="1">
    <source>
        <dbReference type="ARBA" id="ARBA00022801"/>
    </source>
</evidence>
<dbReference type="InterPro" id="IPR002933">
    <property type="entry name" value="Peptidase_M20"/>
</dbReference>
<dbReference type="CDD" id="cd03886">
    <property type="entry name" value="M20_Acy1"/>
    <property type="match status" value="1"/>
</dbReference>
<keyword evidence="2" id="KW-0479">Metal-binding</keyword>
<proteinExistence type="predicted"/>
<dbReference type="Pfam" id="PF01546">
    <property type="entry name" value="Peptidase_M20"/>
    <property type="match status" value="1"/>
</dbReference>
<gene>
    <name evidence="4" type="ORF">SAMN05443507_11847</name>
</gene>
<sequence>MIELTELSDVDLQRELVAVRRALHRHPETGLEEYATTQTIENFLKEHGIEIISGRMSTGTFAYVKGKRPGPCVAIRADIDALPILEATGLPYASEIEGKMHACGHDFHTAAVIGSALLAKERAESDESFAGSLLFVFQPAEELGLGAKLVLDSGVLKEHQVKCMIGEHNNPLLESGKIGVRVGPLMGSVDEFTLTIHGVGGHAAIPNLTVDPIVIGAHLVTALQTLVSRGVSPLASGVVTVGKFQAGTARNVIPDIAVLEGTVRSLDENVRRFLEERIWQVSETICKAFGGSVDIEFERQLPVTTNHSEVAEWVRLAAIQVVGEENVVEAEQTLGGEDFSIYSQVMPACFFWVGTGKGDGSSRGWHHPQFDVDENCLLMTSRVLLQSGYLALEYYAQQEMTVNIGS</sequence>
<dbReference type="AlphaFoldDB" id="A0A1M6U3J7"/>
<dbReference type="SUPFAM" id="SSF55031">
    <property type="entry name" value="Bacterial exopeptidase dimerisation domain"/>
    <property type="match status" value="1"/>
</dbReference>
<feature type="binding site" evidence="2">
    <location>
        <position position="366"/>
    </location>
    <ligand>
        <name>Mn(2+)</name>
        <dbReference type="ChEBI" id="CHEBI:29035"/>
        <label>2</label>
    </ligand>
</feature>
<dbReference type="Proteomes" id="UP000184016">
    <property type="component" value="Unassembled WGS sequence"/>
</dbReference>
<dbReference type="PIRSF" id="PIRSF005962">
    <property type="entry name" value="Pept_M20D_amidohydro"/>
    <property type="match status" value="1"/>
</dbReference>
<reference evidence="5" key="1">
    <citation type="submission" date="2016-11" db="EMBL/GenBank/DDBJ databases">
        <authorList>
            <person name="Varghese N."/>
            <person name="Submissions S."/>
        </authorList>
    </citation>
    <scope>NUCLEOTIDE SEQUENCE [LARGE SCALE GENOMIC DNA]</scope>
    <source>
        <strain evidence="5">USBA-503</strain>
    </source>
</reference>
<feature type="binding site" evidence="2">
    <location>
        <position position="103"/>
    </location>
    <ligand>
        <name>Mn(2+)</name>
        <dbReference type="ChEBI" id="CHEBI:29035"/>
        <label>2</label>
    </ligand>
</feature>
<dbReference type="EMBL" id="FRAF01000018">
    <property type="protein sequence ID" value="SHK63733.1"/>
    <property type="molecule type" value="Genomic_DNA"/>
</dbReference>
<dbReference type="NCBIfam" id="TIGR01891">
    <property type="entry name" value="amidohydrolases"/>
    <property type="match status" value="1"/>
</dbReference>